<keyword evidence="3" id="KW-1185">Reference proteome</keyword>
<dbReference type="RefSeq" id="WP_123802997.1">
    <property type="nucleotide sequence ID" value="NZ_RMVG01000026.1"/>
</dbReference>
<feature type="chain" id="PRO_5018276204" description="Lipoprotein" evidence="1">
    <location>
        <begin position="22"/>
        <end position="191"/>
    </location>
</feature>
<dbReference type="Proteomes" id="UP000281332">
    <property type="component" value="Unassembled WGS sequence"/>
</dbReference>
<proteinExistence type="predicted"/>
<dbReference type="AlphaFoldDB" id="A0A3N4NFB3"/>
<evidence type="ECO:0000256" key="1">
    <source>
        <dbReference type="SAM" id="SignalP"/>
    </source>
</evidence>
<sequence length="191" mass="22011">MNILKPCFIPAILLSAATLCSCTTFDKYANARFYEIYQTDGLSACNYKPKFTDCAEKMDFDIKISDDNNKIALSKYINHNDEVSYVGFTRDNYIEQTKPIRDFLDWAKSHSTQNQHIVMKRPAGNIAGYLFENRQVDYVFDFVHTRAEVPMLVINVAQSTRYYGFTVQEATALLETLDAWYGKRFTGQQLT</sequence>
<comment type="caution">
    <text evidence="2">The sequence shown here is derived from an EMBL/GenBank/DDBJ whole genome shotgun (WGS) entry which is preliminary data.</text>
</comment>
<feature type="signal peptide" evidence="1">
    <location>
        <begin position="1"/>
        <end position="21"/>
    </location>
</feature>
<dbReference type="OrthoDB" id="6555300at2"/>
<protein>
    <recommendedName>
        <fullName evidence="4">Lipoprotein</fullName>
    </recommendedName>
</protein>
<name>A0A3N4NFB3_9GAMM</name>
<reference evidence="2 3" key="1">
    <citation type="submission" date="2018-11" db="EMBL/GenBank/DDBJ databases">
        <title>Whole genome sequencing of Pantoea sp. RIT388.</title>
        <authorList>
            <person name="Gan H.M."/>
            <person name="Hudson A.O."/>
        </authorList>
    </citation>
    <scope>NUCLEOTIDE SEQUENCE [LARGE SCALE GENOMIC DNA]</scope>
    <source>
        <strain evidence="2 3">RIT388</strain>
    </source>
</reference>
<evidence type="ECO:0000313" key="3">
    <source>
        <dbReference type="Proteomes" id="UP000281332"/>
    </source>
</evidence>
<organism evidence="2 3">
    <name type="scientific">Candidatus Pantoea deserta</name>
    <dbReference type="NCBI Taxonomy" id="1869313"/>
    <lineage>
        <taxon>Bacteria</taxon>
        <taxon>Pseudomonadati</taxon>
        <taxon>Pseudomonadota</taxon>
        <taxon>Gammaproteobacteria</taxon>
        <taxon>Enterobacterales</taxon>
        <taxon>Erwiniaceae</taxon>
        <taxon>Pantoea</taxon>
    </lineage>
</organism>
<keyword evidence="1" id="KW-0732">Signal</keyword>
<evidence type="ECO:0000313" key="2">
    <source>
        <dbReference type="EMBL" id="RPD94085.1"/>
    </source>
</evidence>
<gene>
    <name evidence="2" type="ORF">BBB56_21820</name>
</gene>
<dbReference type="PROSITE" id="PS51257">
    <property type="entry name" value="PROKAR_LIPOPROTEIN"/>
    <property type="match status" value="1"/>
</dbReference>
<accession>A0A3N4NFB3</accession>
<evidence type="ECO:0008006" key="4">
    <source>
        <dbReference type="Google" id="ProtNLM"/>
    </source>
</evidence>
<dbReference type="EMBL" id="RMVG01000026">
    <property type="protein sequence ID" value="RPD94085.1"/>
    <property type="molecule type" value="Genomic_DNA"/>
</dbReference>